<dbReference type="eggNOG" id="COG0787">
    <property type="taxonomic scope" value="Bacteria"/>
</dbReference>
<name>A0A1X0VDH4_LEUPS</name>
<dbReference type="Gene3D" id="3.20.20.10">
    <property type="entry name" value="Alanine racemase"/>
    <property type="match status" value="1"/>
</dbReference>
<dbReference type="GO" id="GO:0030170">
    <property type="term" value="F:pyridoxal phosphate binding"/>
    <property type="evidence" value="ECO:0007669"/>
    <property type="project" value="UniProtKB-UniRule"/>
</dbReference>
<dbReference type="EC" id="5.1.1.1" evidence="4"/>
<dbReference type="PANTHER" id="PTHR30511:SF0">
    <property type="entry name" value="ALANINE RACEMASE, CATABOLIC-RELATED"/>
    <property type="match status" value="1"/>
</dbReference>
<dbReference type="AlphaFoldDB" id="A0A1X0VDH4"/>
<dbReference type="Gene3D" id="2.40.37.10">
    <property type="entry name" value="Lyase, Ornithine Decarboxylase, Chain A, domain 1"/>
    <property type="match status" value="1"/>
</dbReference>
<dbReference type="EMBL" id="MPLS01000015">
    <property type="protein sequence ID" value="ORI97782.1"/>
    <property type="molecule type" value="Genomic_DNA"/>
</dbReference>
<protein>
    <recommendedName>
        <fullName evidence="4">Alanine racemase</fullName>
        <ecNumber evidence="4">5.1.1.1</ecNumber>
    </recommendedName>
</protein>
<reference evidence="8 9" key="1">
    <citation type="journal article" date="2017" name="Front. Microbiol.">
        <title>Genomic Characterization of Dairy Associated Leuconostoc Species and Diversity of Leuconostocs in Undefined Mixed Mesophilic Starter Cultures.</title>
        <authorList>
            <person name="Frantzen C.A."/>
            <person name="Kot W."/>
            <person name="Pedersen T.B."/>
            <person name="Ardo Y.M."/>
            <person name="Broadbent J.R."/>
            <person name="Neve H."/>
            <person name="Hansen L.H."/>
            <person name="Dal Bello F."/>
            <person name="Ostlie H.M."/>
            <person name="Kleppen H.P."/>
            <person name="Vogensen F.K."/>
            <person name="Holo H."/>
        </authorList>
    </citation>
    <scope>NUCLEOTIDE SEQUENCE [LARGE SCALE GENOMIC DNA]</scope>
    <source>
        <strain evidence="8 9">LMGCF08</strain>
    </source>
</reference>
<dbReference type="STRING" id="33968.BMS77_00960"/>
<evidence type="ECO:0000256" key="3">
    <source>
        <dbReference type="ARBA" id="ARBA00023235"/>
    </source>
</evidence>
<dbReference type="InterPro" id="IPR029066">
    <property type="entry name" value="PLP-binding_barrel"/>
</dbReference>
<comment type="cofactor">
    <cofactor evidence="1 4 5">
        <name>pyridoxal 5'-phosphate</name>
        <dbReference type="ChEBI" id="CHEBI:597326"/>
    </cofactor>
</comment>
<comment type="caution">
    <text evidence="8">The sequence shown here is derived from an EMBL/GenBank/DDBJ whole genome shotgun (WGS) entry which is preliminary data.</text>
</comment>
<evidence type="ECO:0000256" key="1">
    <source>
        <dbReference type="ARBA" id="ARBA00001933"/>
    </source>
</evidence>
<evidence type="ECO:0000256" key="5">
    <source>
        <dbReference type="PIRSR" id="PIRSR600821-50"/>
    </source>
</evidence>
<dbReference type="HAMAP" id="MF_01201">
    <property type="entry name" value="Ala_racemase"/>
    <property type="match status" value="1"/>
</dbReference>
<dbReference type="InterPro" id="IPR009006">
    <property type="entry name" value="Ala_racemase/Decarboxylase_C"/>
</dbReference>
<organism evidence="8 9">
    <name type="scientific">Leuconostoc pseudomesenteroides</name>
    <dbReference type="NCBI Taxonomy" id="33968"/>
    <lineage>
        <taxon>Bacteria</taxon>
        <taxon>Bacillati</taxon>
        <taxon>Bacillota</taxon>
        <taxon>Bacilli</taxon>
        <taxon>Lactobacillales</taxon>
        <taxon>Lactobacillaceae</taxon>
        <taxon>Leuconostoc</taxon>
    </lineage>
</organism>
<evidence type="ECO:0000313" key="9">
    <source>
        <dbReference type="Proteomes" id="UP000192288"/>
    </source>
</evidence>
<feature type="domain" description="Alanine racemase C-terminal" evidence="7">
    <location>
        <begin position="244"/>
        <end position="369"/>
    </location>
</feature>
<dbReference type="Pfam" id="PF00842">
    <property type="entry name" value="Ala_racemase_C"/>
    <property type="match status" value="1"/>
</dbReference>
<feature type="binding site" evidence="4 6">
    <location>
        <position position="312"/>
    </location>
    <ligand>
        <name>substrate</name>
    </ligand>
</feature>
<evidence type="ECO:0000259" key="7">
    <source>
        <dbReference type="SMART" id="SM01005"/>
    </source>
</evidence>
<evidence type="ECO:0000256" key="6">
    <source>
        <dbReference type="PIRSR" id="PIRSR600821-52"/>
    </source>
</evidence>
<dbReference type="Pfam" id="PF01168">
    <property type="entry name" value="Ala_racemase_N"/>
    <property type="match status" value="1"/>
</dbReference>
<evidence type="ECO:0000256" key="4">
    <source>
        <dbReference type="HAMAP-Rule" id="MF_01201"/>
    </source>
</evidence>
<dbReference type="PANTHER" id="PTHR30511">
    <property type="entry name" value="ALANINE RACEMASE"/>
    <property type="match status" value="1"/>
</dbReference>
<evidence type="ECO:0000256" key="2">
    <source>
        <dbReference type="ARBA" id="ARBA00022898"/>
    </source>
</evidence>
<dbReference type="SUPFAM" id="SSF50621">
    <property type="entry name" value="Alanine racemase C-terminal domain-like"/>
    <property type="match status" value="1"/>
</dbReference>
<dbReference type="UniPathway" id="UPA00042">
    <property type="reaction ID" value="UER00497"/>
</dbReference>
<feature type="binding site" evidence="4 6">
    <location>
        <position position="136"/>
    </location>
    <ligand>
        <name>substrate</name>
    </ligand>
</feature>
<dbReference type="GO" id="GO:0008784">
    <property type="term" value="F:alanine racemase activity"/>
    <property type="evidence" value="ECO:0007669"/>
    <property type="project" value="UniProtKB-UniRule"/>
</dbReference>
<dbReference type="InterPro" id="IPR011079">
    <property type="entry name" value="Ala_racemase_C"/>
</dbReference>
<dbReference type="CDD" id="cd00430">
    <property type="entry name" value="PLPDE_III_AR"/>
    <property type="match status" value="1"/>
</dbReference>
<comment type="catalytic activity">
    <reaction evidence="4">
        <text>L-alanine = D-alanine</text>
        <dbReference type="Rhea" id="RHEA:20249"/>
        <dbReference type="ChEBI" id="CHEBI:57416"/>
        <dbReference type="ChEBI" id="CHEBI:57972"/>
        <dbReference type="EC" id="5.1.1.1"/>
    </reaction>
</comment>
<gene>
    <name evidence="8" type="ORF">BMR96_05565</name>
</gene>
<feature type="modified residue" description="N6-(pyridoxal phosphate)lysine" evidence="4 5">
    <location>
        <position position="39"/>
    </location>
</feature>
<dbReference type="PRINTS" id="PR00992">
    <property type="entry name" value="ALARACEMASE"/>
</dbReference>
<evidence type="ECO:0000313" key="8">
    <source>
        <dbReference type="EMBL" id="ORI97782.1"/>
    </source>
</evidence>
<comment type="similarity">
    <text evidence="4">Belongs to the alanine racemase family.</text>
</comment>
<dbReference type="Proteomes" id="UP000192288">
    <property type="component" value="Unassembled WGS sequence"/>
</dbReference>
<dbReference type="InterPro" id="IPR001608">
    <property type="entry name" value="Ala_racemase_N"/>
</dbReference>
<keyword evidence="3 4" id="KW-0413">Isomerase</keyword>
<dbReference type="PROSITE" id="PS00395">
    <property type="entry name" value="ALANINE_RACEMASE"/>
    <property type="match status" value="1"/>
</dbReference>
<accession>A0A1X0VDH4</accession>
<proteinExistence type="inferred from homology"/>
<comment type="pathway">
    <text evidence="4">Amino-acid biosynthesis; D-alanine biosynthesis; D-alanine from L-alanine: step 1/1.</text>
</comment>
<dbReference type="InterPro" id="IPR020622">
    <property type="entry name" value="Ala_racemase_pyridoxalP-BS"/>
</dbReference>
<keyword evidence="2 4" id="KW-0663">Pyridoxal phosphate</keyword>
<dbReference type="SUPFAM" id="SSF51419">
    <property type="entry name" value="PLP-binding barrel"/>
    <property type="match status" value="1"/>
</dbReference>
<dbReference type="GO" id="GO:0009252">
    <property type="term" value="P:peptidoglycan biosynthetic process"/>
    <property type="evidence" value="ECO:0007669"/>
    <property type="project" value="TreeGrafter"/>
</dbReference>
<dbReference type="GO" id="GO:0005829">
    <property type="term" value="C:cytosol"/>
    <property type="evidence" value="ECO:0007669"/>
    <property type="project" value="TreeGrafter"/>
</dbReference>
<dbReference type="InterPro" id="IPR000821">
    <property type="entry name" value="Ala_racemase"/>
</dbReference>
<dbReference type="SMART" id="SM01005">
    <property type="entry name" value="Ala_racemase_C"/>
    <property type="match status" value="1"/>
</dbReference>
<sequence length="370" mass="40602">MVEAITRPTEMTISLAAVKNNIEVVKATSGADKVFLAVKSNGYGHGLHTMAEAAVAGGVYGLAVAIIDEALALRHQRLTVPILILGISPAEYAELMAVQHIMATVVSIDWLKTAEQHLSGEQRLPVTLGLDTGMGRIGFRERSEVAEAIAFVQAHADKFEYVGLCTHFAESDSSDTRYFEKQLKRWHALTDGLPKPEYYHVANSGAALYHPNEVPHEVIRVGTVIYGIEPSRGELADGHDLMPVLSLRSQMNFVKKLPAGEGISYSHIYTTSEDEWIGTVPIGYGDGWLRSLTGFNVIVDGQYVPIVGQIAMDQLMIRLPHEYPLGTTVTFIGVDGDLENTVEDVAQYAKLAPWEITTGFHERIHRILVD</sequence>
<dbReference type="FunFam" id="3.20.20.10:FF:000002">
    <property type="entry name" value="Alanine racemase"/>
    <property type="match status" value="1"/>
</dbReference>
<feature type="active site" description="Proton acceptor; specific for D-alanine" evidence="4">
    <location>
        <position position="39"/>
    </location>
</feature>
<feature type="active site" description="Proton acceptor; specific for L-alanine" evidence="4">
    <location>
        <position position="265"/>
    </location>
</feature>
<dbReference type="GO" id="GO:0030632">
    <property type="term" value="P:D-alanine biosynthetic process"/>
    <property type="evidence" value="ECO:0007669"/>
    <property type="project" value="UniProtKB-UniRule"/>
</dbReference>
<comment type="function">
    <text evidence="4">Catalyzes the interconversion of L-alanine and D-alanine. May also act on other amino acids.</text>
</comment>
<dbReference type="RefSeq" id="WP_004910652.1">
    <property type="nucleotide sequence ID" value="NZ_MPLS01000015.1"/>
</dbReference>
<dbReference type="NCBIfam" id="TIGR00492">
    <property type="entry name" value="alr"/>
    <property type="match status" value="1"/>
</dbReference>